<sequence>MDKTLILNKIIEYKKFKSDAEFARFLEIPAQNLSKWKSRNTYDVELLYTKCPELNPEWLLIGKEPMLKNEQNQPSVGPANDNEVVALLKKNNALLEKNVAILEENKALLQAENERLKAEIQALKSSSAQSARAIQPSQPTQPSTR</sequence>
<comment type="caution">
    <text evidence="3">The sequence shown here is derived from an EMBL/GenBank/DDBJ whole genome shotgun (WGS) entry which is preliminary data.</text>
</comment>
<dbReference type="Proteomes" id="UP001207736">
    <property type="component" value="Unassembled WGS sequence"/>
</dbReference>
<proteinExistence type="predicted"/>
<dbReference type="Gene3D" id="1.10.260.40">
    <property type="entry name" value="lambda repressor-like DNA-binding domains"/>
    <property type="match status" value="1"/>
</dbReference>
<protein>
    <recommendedName>
        <fullName evidence="2">Bacteriophage CI repressor N-terminal domain-containing protein</fullName>
    </recommendedName>
</protein>
<dbReference type="RefSeq" id="WP_264847506.1">
    <property type="nucleotide sequence ID" value="NZ_BPMA01000058.1"/>
</dbReference>
<gene>
    <name evidence="3" type="ORF">RCZ15_08800</name>
    <name evidence="4" type="ORF">RCZ16_25720</name>
</gene>
<evidence type="ECO:0000259" key="2">
    <source>
        <dbReference type="Pfam" id="PF07022"/>
    </source>
</evidence>
<feature type="domain" description="Bacteriophage CI repressor N-terminal" evidence="2">
    <location>
        <begin position="7"/>
        <end position="66"/>
    </location>
</feature>
<reference evidence="3 6" key="1">
    <citation type="submission" date="2021-11" db="EMBL/GenBank/DDBJ databases">
        <title>Draft genome sequence of Capnocytophaga sp. strain KC07075 isolated from cat oral cavity.</title>
        <authorList>
            <person name="Suzuki M."/>
            <person name="Imaoka K."/>
            <person name="Kimura M."/>
            <person name="Morikawa S."/>
            <person name="Maeda K."/>
        </authorList>
    </citation>
    <scope>NUCLEOTIDE SEQUENCE</scope>
    <source>
        <strain evidence="3">KC07075</strain>
        <strain evidence="4 6">KC07079</strain>
    </source>
</reference>
<dbReference type="EMBL" id="BQKB01000081">
    <property type="protein sequence ID" value="GJM54256.1"/>
    <property type="molecule type" value="Genomic_DNA"/>
</dbReference>
<dbReference type="GO" id="GO:0045892">
    <property type="term" value="P:negative regulation of DNA-templated transcription"/>
    <property type="evidence" value="ECO:0007669"/>
    <property type="project" value="InterPro"/>
</dbReference>
<evidence type="ECO:0000256" key="1">
    <source>
        <dbReference type="SAM" id="MobiDB-lite"/>
    </source>
</evidence>
<dbReference type="InterPro" id="IPR010982">
    <property type="entry name" value="Lambda_DNA-bd_dom_sf"/>
</dbReference>
<evidence type="ECO:0000313" key="6">
    <source>
        <dbReference type="Proteomes" id="UP001208692"/>
    </source>
</evidence>
<dbReference type="Pfam" id="PF07022">
    <property type="entry name" value="Phage_CI_repr"/>
    <property type="match status" value="1"/>
</dbReference>
<evidence type="ECO:0000313" key="3">
    <source>
        <dbReference type="EMBL" id="GJM49905.1"/>
    </source>
</evidence>
<organism evidence="3 5">
    <name type="scientific">Capnocytophaga catalasegens</name>
    <dbReference type="NCBI Taxonomy" id="1004260"/>
    <lineage>
        <taxon>Bacteria</taxon>
        <taxon>Pseudomonadati</taxon>
        <taxon>Bacteroidota</taxon>
        <taxon>Flavobacteriia</taxon>
        <taxon>Flavobacteriales</taxon>
        <taxon>Flavobacteriaceae</taxon>
        <taxon>Capnocytophaga</taxon>
    </lineage>
</organism>
<dbReference type="EMBL" id="BQKA01000015">
    <property type="protein sequence ID" value="GJM49905.1"/>
    <property type="molecule type" value="Genomic_DNA"/>
</dbReference>
<feature type="region of interest" description="Disordered" evidence="1">
    <location>
        <begin position="124"/>
        <end position="145"/>
    </location>
</feature>
<evidence type="ECO:0000313" key="5">
    <source>
        <dbReference type="Proteomes" id="UP001207736"/>
    </source>
</evidence>
<name>A0AAV5AUG8_9FLAO</name>
<dbReference type="GO" id="GO:0003677">
    <property type="term" value="F:DNA binding"/>
    <property type="evidence" value="ECO:0007669"/>
    <property type="project" value="InterPro"/>
</dbReference>
<dbReference type="InterPro" id="IPR010744">
    <property type="entry name" value="Phage_CI_N"/>
</dbReference>
<dbReference type="AlphaFoldDB" id="A0AAV5AUG8"/>
<dbReference type="Proteomes" id="UP001208692">
    <property type="component" value="Unassembled WGS sequence"/>
</dbReference>
<evidence type="ECO:0000313" key="4">
    <source>
        <dbReference type="EMBL" id="GJM54256.1"/>
    </source>
</evidence>
<accession>A0AAV5AUG8</accession>
<keyword evidence="6" id="KW-1185">Reference proteome</keyword>